<reference evidence="2" key="1">
    <citation type="submission" date="2022-10" db="EMBL/GenBank/DDBJ databases">
        <title>Fusarium specimens isolated from Avocado Roots.</title>
        <authorList>
            <person name="Stajich J."/>
            <person name="Roper C."/>
            <person name="Heimlech-Rivalta G."/>
        </authorList>
    </citation>
    <scope>NUCLEOTIDE SEQUENCE</scope>
    <source>
        <strain evidence="2">CF00143</strain>
    </source>
</reference>
<organism evidence="2 3">
    <name type="scientific">Fusarium irregulare</name>
    <dbReference type="NCBI Taxonomy" id="2494466"/>
    <lineage>
        <taxon>Eukaryota</taxon>
        <taxon>Fungi</taxon>
        <taxon>Dikarya</taxon>
        <taxon>Ascomycota</taxon>
        <taxon>Pezizomycotina</taxon>
        <taxon>Sordariomycetes</taxon>
        <taxon>Hypocreomycetidae</taxon>
        <taxon>Hypocreales</taxon>
        <taxon>Nectriaceae</taxon>
        <taxon>Fusarium</taxon>
        <taxon>Fusarium incarnatum-equiseti species complex</taxon>
    </lineage>
</organism>
<keyword evidence="3" id="KW-1185">Reference proteome</keyword>
<accession>A0A9W8UAW1</accession>
<sequence length="64" mass="7155">MASRRRGGRWKEEEEAAVSATTHEEQIAAAAAACENDLREMDPETRKAVEAKEKALKEKAKNKK</sequence>
<evidence type="ECO:0000313" key="2">
    <source>
        <dbReference type="EMBL" id="KAJ4013993.1"/>
    </source>
</evidence>
<feature type="region of interest" description="Disordered" evidence="1">
    <location>
        <begin position="1"/>
        <end position="24"/>
    </location>
</feature>
<evidence type="ECO:0000313" key="3">
    <source>
        <dbReference type="Proteomes" id="UP001152130"/>
    </source>
</evidence>
<gene>
    <name evidence="2" type="ORF">NW766_006241</name>
</gene>
<evidence type="ECO:0000256" key="1">
    <source>
        <dbReference type="SAM" id="MobiDB-lite"/>
    </source>
</evidence>
<name>A0A9W8UAW1_9HYPO</name>
<proteinExistence type="predicted"/>
<comment type="caution">
    <text evidence="2">The sequence shown here is derived from an EMBL/GenBank/DDBJ whole genome shotgun (WGS) entry which is preliminary data.</text>
</comment>
<dbReference type="AlphaFoldDB" id="A0A9W8UAW1"/>
<dbReference type="Proteomes" id="UP001152130">
    <property type="component" value="Unassembled WGS sequence"/>
</dbReference>
<protein>
    <submittedName>
        <fullName evidence="2">Uncharacterized protein</fullName>
    </submittedName>
</protein>
<dbReference type="EMBL" id="JAPDHF010000008">
    <property type="protein sequence ID" value="KAJ4013993.1"/>
    <property type="molecule type" value="Genomic_DNA"/>
</dbReference>